<keyword evidence="2" id="KW-1134">Transmembrane beta strand</keyword>
<comment type="similarity">
    <text evidence="1 2">Belongs to the outer membrane factor (OMF) (TC 1.B.17) family.</text>
</comment>
<dbReference type="Proteomes" id="UP000321820">
    <property type="component" value="Chromosome"/>
</dbReference>
<gene>
    <name evidence="3" type="ORF">FTW19_05020</name>
</gene>
<evidence type="ECO:0000256" key="2">
    <source>
        <dbReference type="RuleBase" id="RU362097"/>
    </source>
</evidence>
<dbReference type="PANTHER" id="PTHR30203:SF33">
    <property type="entry name" value="BLR4455 PROTEIN"/>
    <property type="match status" value="1"/>
</dbReference>
<dbReference type="InterPro" id="IPR010131">
    <property type="entry name" value="MdtP/NodT-like"/>
</dbReference>
<keyword evidence="4" id="KW-1185">Reference proteome</keyword>
<keyword evidence="2" id="KW-0449">Lipoprotein</keyword>
<reference evidence="3 4" key="1">
    <citation type="submission" date="2019-08" db="EMBL/GenBank/DDBJ databases">
        <title>Complete genome sequence of Terriglobus albidus strain ORNL.</title>
        <authorList>
            <person name="Podar M."/>
        </authorList>
    </citation>
    <scope>NUCLEOTIDE SEQUENCE [LARGE SCALE GENOMIC DNA]</scope>
    <source>
        <strain evidence="3 4">ORNL</strain>
    </source>
</reference>
<organism evidence="3 4">
    <name type="scientific">Terriglobus albidus</name>
    <dbReference type="NCBI Taxonomy" id="1592106"/>
    <lineage>
        <taxon>Bacteria</taxon>
        <taxon>Pseudomonadati</taxon>
        <taxon>Acidobacteriota</taxon>
        <taxon>Terriglobia</taxon>
        <taxon>Terriglobales</taxon>
        <taxon>Acidobacteriaceae</taxon>
        <taxon>Terriglobus</taxon>
    </lineage>
</organism>
<keyword evidence="2" id="KW-0812">Transmembrane</keyword>
<dbReference type="KEGG" id="talb:FTW19_05020"/>
<dbReference type="RefSeq" id="WP_147646618.1">
    <property type="nucleotide sequence ID" value="NZ_CP042806.1"/>
</dbReference>
<evidence type="ECO:0000313" key="3">
    <source>
        <dbReference type="EMBL" id="QEE27427.1"/>
    </source>
</evidence>
<dbReference type="AlphaFoldDB" id="A0A5B9EAY3"/>
<dbReference type="InterPro" id="IPR003423">
    <property type="entry name" value="OMP_efflux"/>
</dbReference>
<dbReference type="SUPFAM" id="SSF56954">
    <property type="entry name" value="Outer membrane efflux proteins (OEP)"/>
    <property type="match status" value="1"/>
</dbReference>
<protein>
    <submittedName>
        <fullName evidence="3">Efflux transporter outer membrane subunit</fullName>
    </submittedName>
</protein>
<dbReference type="GO" id="GO:0005886">
    <property type="term" value="C:plasma membrane"/>
    <property type="evidence" value="ECO:0007669"/>
    <property type="project" value="UniProtKB-SubCell"/>
</dbReference>
<dbReference type="OrthoDB" id="9783163at2"/>
<dbReference type="PROSITE" id="PS51257">
    <property type="entry name" value="PROKAR_LIPOPROTEIN"/>
    <property type="match status" value="1"/>
</dbReference>
<dbReference type="Gene3D" id="2.20.200.10">
    <property type="entry name" value="Outer membrane efflux proteins (OEP)"/>
    <property type="match status" value="1"/>
</dbReference>
<proteinExistence type="inferred from homology"/>
<evidence type="ECO:0000313" key="4">
    <source>
        <dbReference type="Proteomes" id="UP000321820"/>
    </source>
</evidence>
<dbReference type="GO" id="GO:0015562">
    <property type="term" value="F:efflux transmembrane transporter activity"/>
    <property type="evidence" value="ECO:0007669"/>
    <property type="project" value="InterPro"/>
</dbReference>
<dbReference type="Gene3D" id="1.20.1600.10">
    <property type="entry name" value="Outer membrane efflux proteins (OEP)"/>
    <property type="match status" value="1"/>
</dbReference>
<name>A0A5B9EAY3_9BACT</name>
<dbReference type="NCBIfam" id="TIGR01845">
    <property type="entry name" value="outer_NodT"/>
    <property type="match status" value="1"/>
</dbReference>
<dbReference type="EMBL" id="CP042806">
    <property type="protein sequence ID" value="QEE27427.1"/>
    <property type="molecule type" value="Genomic_DNA"/>
</dbReference>
<keyword evidence="2" id="KW-0564">Palmitate</keyword>
<comment type="subcellular location">
    <subcellularLocation>
        <location evidence="2">Cell membrane</location>
        <topology evidence="2">Lipid-anchor</topology>
    </subcellularLocation>
</comment>
<dbReference type="PANTHER" id="PTHR30203">
    <property type="entry name" value="OUTER MEMBRANE CATION EFFLUX PROTEIN"/>
    <property type="match status" value="1"/>
</dbReference>
<accession>A0A5B9EAY3</accession>
<sequence length="471" mass="51194">MRSTRQKVIAPLLAGAIALTLLTGCNVGPKYKRPAYQAPEAFRGADESQVATNTQASLGDKTWPEVFQEPELQTLIKEAMGNSFDVRIAAQRILEQQAQVKITRAGQFPQITAGGNGIGADIPSSIGNISSPLAFGGLNLGISWVPDFWGLYRKQTDVQRAKLLNQVWAERAVRVTLVQQITTSYLQLRALDHELEITRQTVKAREESLKLTSTLTNAGSAPLSDQRQAEQLLYTATAQIPQLEQQIAQQENSLSILLGRNPGPVARHADNILAPPPQDVPVGMPSQLLERRPDIQEAETQLIAANAQIGIARAQFFPTLTITGSAGVGGDSLSNIFSTDSRTIYGIGQLSQPLFMGGKLRGQLQLSQEQQKELVISYQQTIAGALRDVSNALIAMNKTKATREQQQKLVASAEDAVRLARMRYQGGSTAYLEVLTNDTNLYNAQLNLVTAQQNEALTLVQLYAALGGGWK</sequence>
<evidence type="ECO:0000256" key="1">
    <source>
        <dbReference type="ARBA" id="ARBA00007613"/>
    </source>
</evidence>
<dbReference type="Pfam" id="PF02321">
    <property type="entry name" value="OEP"/>
    <property type="match status" value="2"/>
</dbReference>
<keyword evidence="2" id="KW-0472">Membrane</keyword>